<dbReference type="RefSeq" id="WP_143810963.1">
    <property type="nucleotide sequence ID" value="NZ_CYGY02000027.1"/>
</dbReference>
<name>A0A1N7S1H7_9BURK</name>
<gene>
    <name evidence="2" type="ORF">BN2476_270036</name>
</gene>
<feature type="transmembrane region" description="Helical" evidence="1">
    <location>
        <begin position="235"/>
        <end position="253"/>
    </location>
</feature>
<organism evidence="2 3">
    <name type="scientific">Paraburkholderia piptadeniae</name>
    <dbReference type="NCBI Taxonomy" id="1701573"/>
    <lineage>
        <taxon>Bacteria</taxon>
        <taxon>Pseudomonadati</taxon>
        <taxon>Pseudomonadota</taxon>
        <taxon>Betaproteobacteria</taxon>
        <taxon>Burkholderiales</taxon>
        <taxon>Burkholderiaceae</taxon>
        <taxon>Paraburkholderia</taxon>
    </lineage>
</organism>
<evidence type="ECO:0008006" key="4">
    <source>
        <dbReference type="Google" id="ProtNLM"/>
    </source>
</evidence>
<feature type="transmembrane region" description="Helical" evidence="1">
    <location>
        <begin position="325"/>
        <end position="344"/>
    </location>
</feature>
<feature type="transmembrane region" description="Helical" evidence="1">
    <location>
        <begin position="198"/>
        <end position="229"/>
    </location>
</feature>
<comment type="caution">
    <text evidence="2">The sequence shown here is derived from an EMBL/GenBank/DDBJ whole genome shotgun (WGS) entry which is preliminary data.</text>
</comment>
<reference evidence="2" key="1">
    <citation type="submission" date="2016-12" db="EMBL/GenBank/DDBJ databases">
        <authorList>
            <person name="Moulin L."/>
        </authorList>
    </citation>
    <scope>NUCLEOTIDE SEQUENCE [LARGE SCALE GENOMIC DNA]</scope>
    <source>
        <strain evidence="2">STM 7183</strain>
    </source>
</reference>
<evidence type="ECO:0000313" key="3">
    <source>
        <dbReference type="Proteomes" id="UP000195569"/>
    </source>
</evidence>
<keyword evidence="1" id="KW-1133">Transmembrane helix</keyword>
<evidence type="ECO:0000256" key="1">
    <source>
        <dbReference type="SAM" id="Phobius"/>
    </source>
</evidence>
<protein>
    <recommendedName>
        <fullName evidence="4">Glycosyltransferase RgtA/B/C/D-like domain-containing protein</fullName>
    </recommendedName>
</protein>
<keyword evidence="3" id="KW-1185">Reference proteome</keyword>
<keyword evidence="1" id="KW-0472">Membrane</keyword>
<sequence>MKRVRFVNRIASLFHLQNDLNGISSCPECPTQDRLTSDAASETTRWYSTKWAYFAAIFVVLGISAVWASSFGYLTVDSWNYLHLALSIRSGQGCSVGGAYFATFPCGYPMAIALTAPSVDLGALIISSKVTNFILLFIGFFFLMKTFRNVLVPALIIISPLTIGLYLYTWSENLFLLAFCLSLFAISRIAYNVSSRWYSVLLACALIVGCSSRYVFAPFSVVIFIATWIAYGRRTVIRASHAFVAAAIFFVGYEKFNALVTGFPTGMVRIAAPETFVYLMFRFVRQIGKEFILAGVLLLLLLWGLSRPRGWATALRREPHFDTQACRLLALCGAGYLFLAFFLRTVTQYDIYSPRTVSYGLVFVMAALVGMLTRVRRNFYPALPVLAFGVLSLLASQAEMLTRLAGSITNHRYVSSVDALEHYRNSGTDADVIVTLRPPDVAFTMDGYAKLYYPERAVILNIESAPYSIPDTVADMRKKIEKTKARSCVIDFTPFKNRQEFERFVDETFPVGFSFHSFSHVPHVIRRQSLDPALRSHLLATFQTGRYVPCAF</sequence>
<feature type="transmembrane region" description="Helical" evidence="1">
    <location>
        <begin position="379"/>
        <end position="398"/>
    </location>
</feature>
<feature type="transmembrane region" description="Helical" evidence="1">
    <location>
        <begin position="356"/>
        <end position="372"/>
    </location>
</feature>
<feature type="transmembrane region" description="Helical" evidence="1">
    <location>
        <begin position="174"/>
        <end position="191"/>
    </location>
</feature>
<feature type="transmembrane region" description="Helical" evidence="1">
    <location>
        <begin position="150"/>
        <end position="168"/>
    </location>
</feature>
<keyword evidence="1" id="KW-0812">Transmembrane</keyword>
<dbReference type="OrthoDB" id="9123883at2"/>
<dbReference type="EMBL" id="CYGY02000027">
    <property type="protein sequence ID" value="SIT41228.1"/>
    <property type="molecule type" value="Genomic_DNA"/>
</dbReference>
<feature type="transmembrane region" description="Helical" evidence="1">
    <location>
        <begin position="121"/>
        <end position="143"/>
    </location>
</feature>
<feature type="transmembrane region" description="Helical" evidence="1">
    <location>
        <begin position="51"/>
        <end position="74"/>
    </location>
</feature>
<feature type="transmembrane region" description="Helical" evidence="1">
    <location>
        <begin position="287"/>
        <end position="305"/>
    </location>
</feature>
<proteinExistence type="predicted"/>
<evidence type="ECO:0000313" key="2">
    <source>
        <dbReference type="EMBL" id="SIT41228.1"/>
    </source>
</evidence>
<accession>A0A1N7S1H7</accession>
<dbReference type="Proteomes" id="UP000195569">
    <property type="component" value="Unassembled WGS sequence"/>
</dbReference>
<dbReference type="AlphaFoldDB" id="A0A1N7S1H7"/>